<evidence type="ECO:0000256" key="1">
    <source>
        <dbReference type="SAM" id="MobiDB-lite"/>
    </source>
</evidence>
<feature type="compositionally biased region" description="Basic residues" evidence="1">
    <location>
        <begin position="123"/>
        <end position="134"/>
    </location>
</feature>
<feature type="chain" id="PRO_5042103046" evidence="2">
    <location>
        <begin position="23"/>
        <end position="171"/>
    </location>
</feature>
<evidence type="ECO:0000256" key="2">
    <source>
        <dbReference type="SAM" id="SignalP"/>
    </source>
</evidence>
<reference evidence="3" key="1">
    <citation type="journal article" date="2023" name="Mol. Phylogenet. Evol.">
        <title>Genome-scale phylogeny and comparative genomics of the fungal order Sordariales.</title>
        <authorList>
            <person name="Hensen N."/>
            <person name="Bonometti L."/>
            <person name="Westerberg I."/>
            <person name="Brannstrom I.O."/>
            <person name="Guillou S."/>
            <person name="Cros-Aarteil S."/>
            <person name="Calhoun S."/>
            <person name="Haridas S."/>
            <person name="Kuo A."/>
            <person name="Mondo S."/>
            <person name="Pangilinan J."/>
            <person name="Riley R."/>
            <person name="LaButti K."/>
            <person name="Andreopoulos B."/>
            <person name="Lipzen A."/>
            <person name="Chen C."/>
            <person name="Yan M."/>
            <person name="Daum C."/>
            <person name="Ng V."/>
            <person name="Clum A."/>
            <person name="Steindorff A."/>
            <person name="Ohm R.A."/>
            <person name="Martin F."/>
            <person name="Silar P."/>
            <person name="Natvig D.O."/>
            <person name="Lalanne C."/>
            <person name="Gautier V."/>
            <person name="Ament-Velasquez S.L."/>
            <person name="Kruys A."/>
            <person name="Hutchinson M.I."/>
            <person name="Powell A.J."/>
            <person name="Barry K."/>
            <person name="Miller A.N."/>
            <person name="Grigoriev I.V."/>
            <person name="Debuchy R."/>
            <person name="Gladieux P."/>
            <person name="Hiltunen Thoren M."/>
            <person name="Johannesson H."/>
        </authorList>
    </citation>
    <scope>NUCLEOTIDE SEQUENCE</scope>
    <source>
        <strain evidence="3">CBS 314.62</strain>
    </source>
</reference>
<sequence length="171" mass="19110">MGSCHGHGSLSLILVVVTVSCGWFWSRLPNPNDVAEPSWINTILLPLYHAFGKRDEVENTPALANDPQLRAGLMDYIQLVVGGSGHGRLWFWLRSVVVLATVGCGHGRDRLGRDVRDRCHGRDHGRRRPSRLSPRRPLAPGVREDGRIFEIAVSRRSIVWPMIVLMHVVGI</sequence>
<dbReference type="EMBL" id="JAULSO010000002">
    <property type="protein sequence ID" value="KAK3688729.1"/>
    <property type="molecule type" value="Genomic_DNA"/>
</dbReference>
<feature type="signal peptide" evidence="2">
    <location>
        <begin position="1"/>
        <end position="22"/>
    </location>
</feature>
<dbReference type="Proteomes" id="UP001270362">
    <property type="component" value="Unassembled WGS sequence"/>
</dbReference>
<dbReference type="AlphaFoldDB" id="A0AAE1CCQ1"/>
<feature type="region of interest" description="Disordered" evidence="1">
    <location>
        <begin position="120"/>
        <end position="139"/>
    </location>
</feature>
<comment type="caution">
    <text evidence="3">The sequence shown here is derived from an EMBL/GenBank/DDBJ whole genome shotgun (WGS) entry which is preliminary data.</text>
</comment>
<keyword evidence="2" id="KW-0732">Signal</keyword>
<name>A0AAE1CCQ1_9PEZI</name>
<organism evidence="3 4">
    <name type="scientific">Podospora appendiculata</name>
    <dbReference type="NCBI Taxonomy" id="314037"/>
    <lineage>
        <taxon>Eukaryota</taxon>
        <taxon>Fungi</taxon>
        <taxon>Dikarya</taxon>
        <taxon>Ascomycota</taxon>
        <taxon>Pezizomycotina</taxon>
        <taxon>Sordariomycetes</taxon>
        <taxon>Sordariomycetidae</taxon>
        <taxon>Sordariales</taxon>
        <taxon>Podosporaceae</taxon>
        <taxon>Podospora</taxon>
    </lineage>
</organism>
<keyword evidence="4" id="KW-1185">Reference proteome</keyword>
<accession>A0AAE1CCQ1</accession>
<evidence type="ECO:0000313" key="3">
    <source>
        <dbReference type="EMBL" id="KAK3688729.1"/>
    </source>
</evidence>
<protein>
    <submittedName>
        <fullName evidence="3">Uncharacterized protein</fullName>
    </submittedName>
</protein>
<gene>
    <name evidence="3" type="ORF">B0T22DRAFT_460141</name>
</gene>
<reference evidence="3" key="2">
    <citation type="submission" date="2023-06" db="EMBL/GenBank/DDBJ databases">
        <authorList>
            <consortium name="Lawrence Berkeley National Laboratory"/>
            <person name="Haridas S."/>
            <person name="Hensen N."/>
            <person name="Bonometti L."/>
            <person name="Westerberg I."/>
            <person name="Brannstrom I.O."/>
            <person name="Guillou S."/>
            <person name="Cros-Aarteil S."/>
            <person name="Calhoun S."/>
            <person name="Kuo A."/>
            <person name="Mondo S."/>
            <person name="Pangilinan J."/>
            <person name="Riley R."/>
            <person name="Labutti K."/>
            <person name="Andreopoulos B."/>
            <person name="Lipzen A."/>
            <person name="Chen C."/>
            <person name="Yanf M."/>
            <person name="Daum C."/>
            <person name="Ng V."/>
            <person name="Clum A."/>
            <person name="Steindorff A."/>
            <person name="Ohm R."/>
            <person name="Martin F."/>
            <person name="Silar P."/>
            <person name="Natvig D."/>
            <person name="Lalanne C."/>
            <person name="Gautier V."/>
            <person name="Ament-Velasquez S.L."/>
            <person name="Kruys A."/>
            <person name="Hutchinson M.I."/>
            <person name="Powell A.J."/>
            <person name="Barry K."/>
            <person name="Miller A.N."/>
            <person name="Grigoriev I.V."/>
            <person name="Debuchy R."/>
            <person name="Gladieux P."/>
            <person name="Thoren M.H."/>
            <person name="Johannesson H."/>
        </authorList>
    </citation>
    <scope>NUCLEOTIDE SEQUENCE</scope>
    <source>
        <strain evidence="3">CBS 314.62</strain>
    </source>
</reference>
<proteinExistence type="predicted"/>
<evidence type="ECO:0000313" key="4">
    <source>
        <dbReference type="Proteomes" id="UP001270362"/>
    </source>
</evidence>